<evidence type="ECO:0000259" key="1">
    <source>
        <dbReference type="Pfam" id="PF07435"/>
    </source>
</evidence>
<dbReference type="AlphaFoldDB" id="A0A0R1UTR6"/>
<name>A0A0R1UTR6_9LACO</name>
<evidence type="ECO:0000313" key="3">
    <source>
        <dbReference type="Proteomes" id="UP000051084"/>
    </source>
</evidence>
<dbReference type="InterPro" id="IPR042274">
    <property type="entry name" value="YycH/YycI_2"/>
</dbReference>
<sequence>MIQTVYQANQVIWNQADGSQKLLFGQPANVALTLQQSLPKWKFGSVKQVSDHNRERYLARLRQSNAIVISFPGELASNILKQSYHLTSDDFLGKVDRLVIPLQNPREIYLLQDRGLVVRRLRVKQSQLAGVRQALGGGKKIDVEAKVINQQPVMTFPHAFELPNYQFQLTTDEGSTLATALLTTKATSNVHRQHSNGQTTYWVGKNRRVIVDDQTGKIQYEQYVGTSQVRSLGALQTWGLRQLTQANLGTNSFRYAAISTSGQTITYRNSVQGLLVFSDQGDGSITLKANNDGLIRWQFSRYRLGTPVATATNAGTRLPATGVVMNQLKEAGKLSEIAGLQLGYRWTQVNGNQVNVQPSYFVYYHGNWVDYKTILSLGGQR</sequence>
<gene>
    <name evidence="2" type="ORF">FC21_GL001193</name>
</gene>
<proteinExistence type="predicted"/>
<feature type="domain" description="Regulatory protein YycH" evidence="1">
    <location>
        <begin position="26"/>
        <end position="371"/>
    </location>
</feature>
<dbReference type="EMBL" id="AZGC01000005">
    <property type="protein sequence ID" value="KRL96446.1"/>
    <property type="molecule type" value="Genomic_DNA"/>
</dbReference>
<organism evidence="2 3">
    <name type="scientific">Limosilactobacillus equigenerosi DSM 18793 = JCM 14505</name>
    <dbReference type="NCBI Taxonomy" id="1423742"/>
    <lineage>
        <taxon>Bacteria</taxon>
        <taxon>Bacillati</taxon>
        <taxon>Bacillota</taxon>
        <taxon>Bacilli</taxon>
        <taxon>Lactobacillales</taxon>
        <taxon>Lactobacillaceae</taxon>
        <taxon>Limosilactobacillus</taxon>
    </lineage>
</organism>
<dbReference type="STRING" id="417373.GCA_001570685_00053"/>
<reference evidence="2 3" key="1">
    <citation type="journal article" date="2015" name="Genome Announc.">
        <title>Expanding the biotechnology potential of lactobacilli through comparative genomics of 213 strains and associated genera.</title>
        <authorList>
            <person name="Sun Z."/>
            <person name="Harris H.M."/>
            <person name="McCann A."/>
            <person name="Guo C."/>
            <person name="Argimon S."/>
            <person name="Zhang W."/>
            <person name="Yang X."/>
            <person name="Jeffery I.B."/>
            <person name="Cooney J.C."/>
            <person name="Kagawa T.F."/>
            <person name="Liu W."/>
            <person name="Song Y."/>
            <person name="Salvetti E."/>
            <person name="Wrobel A."/>
            <person name="Rasinkangas P."/>
            <person name="Parkhill J."/>
            <person name="Rea M.C."/>
            <person name="O'Sullivan O."/>
            <person name="Ritari J."/>
            <person name="Douillard F.P."/>
            <person name="Paul Ross R."/>
            <person name="Yang R."/>
            <person name="Briner A.E."/>
            <person name="Felis G.E."/>
            <person name="de Vos W.M."/>
            <person name="Barrangou R."/>
            <person name="Klaenhammer T.R."/>
            <person name="Caufield P.W."/>
            <person name="Cui Y."/>
            <person name="Zhang H."/>
            <person name="O'Toole P.W."/>
        </authorList>
    </citation>
    <scope>NUCLEOTIDE SEQUENCE [LARGE SCALE GENOMIC DNA]</scope>
    <source>
        <strain evidence="2 3">DSM 18793</strain>
    </source>
</reference>
<accession>A0A0R1UTR6</accession>
<evidence type="ECO:0000313" key="2">
    <source>
        <dbReference type="EMBL" id="KRL96446.1"/>
    </source>
</evidence>
<dbReference type="PATRIC" id="fig|1423742.4.peg.1238"/>
<dbReference type="InterPro" id="IPR009996">
    <property type="entry name" value="YycH"/>
</dbReference>
<keyword evidence="3" id="KW-1185">Reference proteome</keyword>
<comment type="caution">
    <text evidence="2">The sequence shown here is derived from an EMBL/GenBank/DDBJ whole genome shotgun (WGS) entry which is preliminary data.</text>
</comment>
<dbReference type="Gene3D" id="3.30.310.160">
    <property type="entry name" value="YycH protein, domain 2"/>
    <property type="match status" value="1"/>
</dbReference>
<dbReference type="Proteomes" id="UP000051084">
    <property type="component" value="Unassembled WGS sequence"/>
</dbReference>
<dbReference type="CDD" id="cd15787">
    <property type="entry name" value="YycH_N"/>
    <property type="match status" value="1"/>
</dbReference>
<dbReference type="Pfam" id="PF07435">
    <property type="entry name" value="YycH"/>
    <property type="match status" value="1"/>
</dbReference>
<protein>
    <recommendedName>
        <fullName evidence="1">Regulatory protein YycH domain-containing protein</fullName>
    </recommendedName>
</protein>